<proteinExistence type="predicted"/>
<dbReference type="InterPro" id="IPR012296">
    <property type="entry name" value="Nuclease_put_TT1808"/>
</dbReference>
<comment type="caution">
    <text evidence="2">The sequence shown here is derived from an EMBL/GenBank/DDBJ whole genome shotgun (WGS) entry which is preliminary data.</text>
</comment>
<dbReference type="PANTHER" id="PTHR34107:SF4">
    <property type="entry name" value="SLL1222 PROTEIN"/>
    <property type="match status" value="1"/>
</dbReference>
<evidence type="ECO:0000313" key="3">
    <source>
        <dbReference type="Proteomes" id="UP000183085"/>
    </source>
</evidence>
<reference evidence="2 3" key="1">
    <citation type="journal article" date="2016" name="Environ. Microbiol.">
        <title>Genomic resolution of a cold subsurface aquifer community provides metabolic insights for novel microbes adapted to high CO concentrations.</title>
        <authorList>
            <person name="Probst A.J."/>
            <person name="Castelle C.J."/>
            <person name="Singh A."/>
            <person name="Brown C.T."/>
            <person name="Anantharaman K."/>
            <person name="Sharon I."/>
            <person name="Hug L.A."/>
            <person name="Burstein D."/>
            <person name="Emerson J.B."/>
            <person name="Thomas B.C."/>
            <person name="Banfield J.F."/>
        </authorList>
    </citation>
    <scope>NUCLEOTIDE SEQUENCE [LARGE SCALE GENOMIC DNA]</scope>
    <source>
        <strain evidence="2">CG2_30_40_21</strain>
    </source>
</reference>
<protein>
    <recommendedName>
        <fullName evidence="1">Putative restriction endonuclease domain-containing protein</fullName>
    </recommendedName>
</protein>
<gene>
    <name evidence="2" type="ORF">AUJ95_02510</name>
</gene>
<dbReference type="EMBL" id="MNYI01000066">
    <property type="protein sequence ID" value="OIP41934.1"/>
    <property type="molecule type" value="Genomic_DNA"/>
</dbReference>
<dbReference type="Gene3D" id="3.90.1570.10">
    <property type="entry name" value="tt1808, chain A"/>
    <property type="match status" value="1"/>
</dbReference>
<dbReference type="SUPFAM" id="SSF52980">
    <property type="entry name" value="Restriction endonuclease-like"/>
    <property type="match status" value="1"/>
</dbReference>
<accession>A0A1J5EF10</accession>
<evidence type="ECO:0000259" key="1">
    <source>
        <dbReference type="Pfam" id="PF05685"/>
    </source>
</evidence>
<evidence type="ECO:0000313" key="2">
    <source>
        <dbReference type="EMBL" id="OIP41934.1"/>
    </source>
</evidence>
<dbReference type="Proteomes" id="UP000183085">
    <property type="component" value="Unassembled WGS sequence"/>
</dbReference>
<dbReference type="PANTHER" id="PTHR34107">
    <property type="entry name" value="SLL0198 PROTEIN-RELATED"/>
    <property type="match status" value="1"/>
</dbReference>
<organism evidence="2 3">
    <name type="scientific">Candidatus Desantisbacteria bacterium CG2_30_40_21</name>
    <dbReference type="NCBI Taxonomy" id="1817895"/>
    <lineage>
        <taxon>Bacteria</taxon>
        <taxon>Candidatus Desantisiibacteriota</taxon>
    </lineage>
</organism>
<dbReference type="AlphaFoldDB" id="A0A1J5EF10"/>
<dbReference type="CDD" id="cd06260">
    <property type="entry name" value="DUF820-like"/>
    <property type="match status" value="1"/>
</dbReference>
<dbReference type="InterPro" id="IPR011335">
    <property type="entry name" value="Restrct_endonuc-II-like"/>
</dbReference>
<feature type="domain" description="Putative restriction endonuclease" evidence="1">
    <location>
        <begin position="18"/>
        <end position="183"/>
    </location>
</feature>
<sequence>MITMGQVAIKEEEIFTYQDYILFPDNGKRYQIIDGEIYMSPAPIPYHQKILANLEDILRQFVKTNKLGVVFFAPCDVLLSDVDVVQPDIFFISTERMGIIKDKYIEGAPDLVIEITSPYTKKLDKIQKKRLYEIYKVAEYWIVDVDKKTLEVFSLKDNTYKTIAVHKEEDVVASVLMKGLKFNLQEIF</sequence>
<dbReference type="Pfam" id="PF05685">
    <property type="entry name" value="Uma2"/>
    <property type="match status" value="1"/>
</dbReference>
<dbReference type="InterPro" id="IPR008538">
    <property type="entry name" value="Uma2"/>
</dbReference>
<name>A0A1J5EF10_9BACT</name>